<reference evidence="17 18" key="1">
    <citation type="journal article" date="2011" name="Stand. Genomic Sci.">
        <title>Complete genome sequence of the filamentous gliding predatory bacterium Herpetosiphon aurantiacus type strain (114-95(T)).</title>
        <authorList>
            <person name="Kiss H."/>
            <person name="Nett M."/>
            <person name="Domin N."/>
            <person name="Martin K."/>
            <person name="Maresca J.A."/>
            <person name="Copeland A."/>
            <person name="Lapidus A."/>
            <person name="Lucas S."/>
            <person name="Berry K.W."/>
            <person name="Glavina Del Rio T."/>
            <person name="Dalin E."/>
            <person name="Tice H."/>
            <person name="Pitluck S."/>
            <person name="Richardson P."/>
            <person name="Bruce D."/>
            <person name="Goodwin L."/>
            <person name="Han C."/>
            <person name="Detter J.C."/>
            <person name="Schmutz J."/>
            <person name="Brettin T."/>
            <person name="Land M."/>
            <person name="Hauser L."/>
            <person name="Kyrpides N.C."/>
            <person name="Ivanova N."/>
            <person name="Goker M."/>
            <person name="Woyke T."/>
            <person name="Klenk H.P."/>
            <person name="Bryant D.A."/>
        </authorList>
    </citation>
    <scope>NUCLEOTIDE SEQUENCE [LARGE SCALE GENOMIC DNA]</scope>
    <source>
        <strain evidence="18">ATCC 23779 / DSM 785 / 114-95</strain>
    </source>
</reference>
<dbReference type="HOGENOM" id="CLU_715283_0_0_0"/>
<dbReference type="CDD" id="cd00082">
    <property type="entry name" value="HisKA"/>
    <property type="match status" value="1"/>
</dbReference>
<evidence type="ECO:0000256" key="4">
    <source>
        <dbReference type="ARBA" id="ARBA00012438"/>
    </source>
</evidence>
<keyword evidence="18" id="KW-1185">Reference proteome</keyword>
<dbReference type="BioCyc" id="HAUR316274:GHYA-4570-MONOMER"/>
<evidence type="ECO:0000256" key="10">
    <source>
        <dbReference type="ARBA" id="ARBA00023012"/>
    </source>
</evidence>
<dbReference type="PANTHER" id="PTHR43711:SF26">
    <property type="entry name" value="SENSOR HISTIDINE KINASE RCSC"/>
    <property type="match status" value="1"/>
</dbReference>
<evidence type="ECO:0000256" key="12">
    <source>
        <dbReference type="ARBA" id="ARBA00023306"/>
    </source>
</evidence>
<dbReference type="eggNOG" id="COG2205">
    <property type="taxonomic scope" value="Bacteria"/>
</dbReference>
<evidence type="ECO:0000256" key="8">
    <source>
        <dbReference type="ARBA" id="ARBA00022777"/>
    </source>
</evidence>
<keyword evidence="9" id="KW-0067">ATP-binding</keyword>
<sequence>MPKQALEQSIQQLRHIMIIGMAFVGYSLGFMWFYDQVGAVIGSLLLLPVGLAAWLLGWRGGLLAALIGICLNIGLFLLNGSSFAEILALGPGLMMAFVVGGAIGWLRSLIDKIQTQTTELQRERELLANEISQRKQIEQSLLAAKEEAELANRSKSQFLAMMSHELRTPLNAIIGYSELLQEDAEADQLPNYVQDLSTIRNAGVHLLGLINDVLDLSKIEAGRMELFGQDFRAIELINDLELYIQPQIAKNNNRLVLDVAKDLGVMHSDLQKLRQILLNLLTNASKFTQQGTITLRAKRDGDWLHFEVVDTGIGMSSEHVANLFQPFVQAEQSTAARFGGTGLGLAISRSLARLLGGDIMVESVLGQGSNFQLIVPAFQLAPVTAM</sequence>
<keyword evidence="11 15" id="KW-0472">Membrane</keyword>
<dbReference type="InterPro" id="IPR050736">
    <property type="entry name" value="Sensor_HK_Regulatory"/>
</dbReference>
<evidence type="ECO:0000256" key="13">
    <source>
        <dbReference type="ARBA" id="ARBA00074306"/>
    </source>
</evidence>
<evidence type="ECO:0000313" key="17">
    <source>
        <dbReference type="EMBL" id="ABX07147.1"/>
    </source>
</evidence>
<dbReference type="InterPro" id="IPR003594">
    <property type="entry name" value="HATPase_dom"/>
</dbReference>
<evidence type="ECO:0000256" key="2">
    <source>
        <dbReference type="ARBA" id="ARBA00004370"/>
    </source>
</evidence>
<keyword evidence="8 17" id="KW-0418">Kinase</keyword>
<evidence type="ECO:0000256" key="5">
    <source>
        <dbReference type="ARBA" id="ARBA00022553"/>
    </source>
</evidence>
<keyword evidence="15" id="KW-0812">Transmembrane</keyword>
<dbReference type="Pfam" id="PF02518">
    <property type="entry name" value="HATPase_c"/>
    <property type="match status" value="1"/>
</dbReference>
<evidence type="ECO:0000256" key="11">
    <source>
        <dbReference type="ARBA" id="ARBA00023136"/>
    </source>
</evidence>
<keyword evidence="5" id="KW-0597">Phosphoprotein</keyword>
<dbReference type="SMART" id="SM00387">
    <property type="entry name" value="HATPase_c"/>
    <property type="match status" value="1"/>
</dbReference>
<evidence type="ECO:0000259" key="16">
    <source>
        <dbReference type="PROSITE" id="PS50109"/>
    </source>
</evidence>
<organism evidence="17 18">
    <name type="scientific">Herpetosiphon aurantiacus (strain ATCC 23779 / DSM 785 / 114-95)</name>
    <dbReference type="NCBI Taxonomy" id="316274"/>
    <lineage>
        <taxon>Bacteria</taxon>
        <taxon>Bacillati</taxon>
        <taxon>Chloroflexota</taxon>
        <taxon>Chloroflexia</taxon>
        <taxon>Herpetosiphonales</taxon>
        <taxon>Herpetosiphonaceae</taxon>
        <taxon>Herpetosiphon</taxon>
    </lineage>
</organism>
<dbReference type="SMART" id="SM00388">
    <property type="entry name" value="HisKA"/>
    <property type="match status" value="1"/>
</dbReference>
<keyword evidence="12" id="KW-0131">Cell cycle</keyword>
<dbReference type="FunFam" id="1.10.287.130:FF:000038">
    <property type="entry name" value="Sensory transduction histidine kinase"/>
    <property type="match status" value="1"/>
</dbReference>
<feature type="transmembrane region" description="Helical" evidence="15">
    <location>
        <begin position="86"/>
        <end position="106"/>
    </location>
</feature>
<keyword evidence="14" id="KW-0175">Coiled coil</keyword>
<dbReference type="PANTHER" id="PTHR43711">
    <property type="entry name" value="TWO-COMPONENT HISTIDINE KINASE"/>
    <property type="match status" value="1"/>
</dbReference>
<gene>
    <name evidence="17" type="ordered locus">Haur_4515</name>
</gene>
<evidence type="ECO:0000256" key="7">
    <source>
        <dbReference type="ARBA" id="ARBA00022741"/>
    </source>
</evidence>
<evidence type="ECO:0000256" key="15">
    <source>
        <dbReference type="SAM" id="Phobius"/>
    </source>
</evidence>
<dbReference type="AlphaFoldDB" id="A9AZU3"/>
<evidence type="ECO:0000256" key="9">
    <source>
        <dbReference type="ARBA" id="ARBA00022840"/>
    </source>
</evidence>
<evidence type="ECO:0000256" key="3">
    <source>
        <dbReference type="ARBA" id="ARBA00006402"/>
    </source>
</evidence>
<proteinExistence type="inferred from homology"/>
<dbReference type="InterPro" id="IPR005467">
    <property type="entry name" value="His_kinase_dom"/>
</dbReference>
<keyword evidence="7" id="KW-0547">Nucleotide-binding</keyword>
<feature type="transmembrane region" description="Helical" evidence="15">
    <location>
        <begin position="12"/>
        <end position="33"/>
    </location>
</feature>
<dbReference type="PRINTS" id="PR00344">
    <property type="entry name" value="BCTRLSENSOR"/>
</dbReference>
<evidence type="ECO:0000256" key="1">
    <source>
        <dbReference type="ARBA" id="ARBA00000085"/>
    </source>
</evidence>
<dbReference type="Proteomes" id="UP000000787">
    <property type="component" value="Chromosome"/>
</dbReference>
<keyword evidence="15" id="KW-1133">Transmembrane helix</keyword>
<accession>A9AZU3</accession>
<dbReference type="EMBL" id="CP000875">
    <property type="protein sequence ID" value="ABX07147.1"/>
    <property type="molecule type" value="Genomic_DNA"/>
</dbReference>
<feature type="domain" description="Histidine kinase" evidence="16">
    <location>
        <begin position="161"/>
        <end position="379"/>
    </location>
</feature>
<keyword evidence="10" id="KW-0902">Two-component regulatory system</keyword>
<dbReference type="SUPFAM" id="SSF47384">
    <property type="entry name" value="Homodimeric domain of signal transducing histidine kinase"/>
    <property type="match status" value="1"/>
</dbReference>
<name>A9AZU3_HERA2</name>
<dbReference type="GO" id="GO:0016020">
    <property type="term" value="C:membrane"/>
    <property type="evidence" value="ECO:0007669"/>
    <property type="project" value="UniProtKB-SubCell"/>
</dbReference>
<keyword evidence="6" id="KW-0808">Transferase</keyword>
<dbReference type="Gene3D" id="1.10.287.130">
    <property type="match status" value="1"/>
</dbReference>
<dbReference type="InParanoid" id="A9AZU3"/>
<dbReference type="Pfam" id="PF00512">
    <property type="entry name" value="HisKA"/>
    <property type="match status" value="1"/>
</dbReference>
<dbReference type="KEGG" id="hau:Haur_4515"/>
<dbReference type="CDD" id="cd16922">
    <property type="entry name" value="HATPase_EvgS-ArcB-TorS-like"/>
    <property type="match status" value="1"/>
</dbReference>
<evidence type="ECO:0000256" key="6">
    <source>
        <dbReference type="ARBA" id="ARBA00022679"/>
    </source>
</evidence>
<dbReference type="SUPFAM" id="SSF55874">
    <property type="entry name" value="ATPase domain of HSP90 chaperone/DNA topoisomerase II/histidine kinase"/>
    <property type="match status" value="1"/>
</dbReference>
<comment type="catalytic activity">
    <reaction evidence="1">
        <text>ATP + protein L-histidine = ADP + protein N-phospho-L-histidine.</text>
        <dbReference type="EC" id="2.7.13.3"/>
    </reaction>
</comment>
<comment type="subcellular location">
    <subcellularLocation>
        <location evidence="2">Membrane</location>
    </subcellularLocation>
</comment>
<dbReference type="GO" id="GO:0005524">
    <property type="term" value="F:ATP binding"/>
    <property type="evidence" value="ECO:0007669"/>
    <property type="project" value="UniProtKB-KW"/>
</dbReference>
<evidence type="ECO:0000256" key="14">
    <source>
        <dbReference type="SAM" id="Coils"/>
    </source>
</evidence>
<comment type="similarity">
    <text evidence="3">In the N-terminal section; belongs to the phytochrome family.</text>
</comment>
<protein>
    <recommendedName>
        <fullName evidence="13">Circadian input-output histidine kinase CikA</fullName>
        <ecNumber evidence="4">2.7.13.3</ecNumber>
    </recommendedName>
</protein>
<evidence type="ECO:0000313" key="18">
    <source>
        <dbReference type="Proteomes" id="UP000000787"/>
    </source>
</evidence>
<dbReference type="STRING" id="316274.Haur_4515"/>
<feature type="transmembrane region" description="Helical" evidence="15">
    <location>
        <begin position="63"/>
        <end position="80"/>
    </location>
</feature>
<feature type="coiled-coil region" evidence="14">
    <location>
        <begin position="106"/>
        <end position="154"/>
    </location>
</feature>
<dbReference type="Gene3D" id="3.30.565.10">
    <property type="entry name" value="Histidine kinase-like ATPase, C-terminal domain"/>
    <property type="match status" value="1"/>
</dbReference>
<dbReference type="InterPro" id="IPR003661">
    <property type="entry name" value="HisK_dim/P_dom"/>
</dbReference>
<dbReference type="EC" id="2.7.13.3" evidence="4"/>
<dbReference type="GO" id="GO:0000155">
    <property type="term" value="F:phosphorelay sensor kinase activity"/>
    <property type="evidence" value="ECO:0007669"/>
    <property type="project" value="InterPro"/>
</dbReference>
<dbReference type="InterPro" id="IPR004358">
    <property type="entry name" value="Sig_transdc_His_kin-like_C"/>
</dbReference>
<dbReference type="InterPro" id="IPR036097">
    <property type="entry name" value="HisK_dim/P_sf"/>
</dbReference>
<dbReference type="InterPro" id="IPR036890">
    <property type="entry name" value="HATPase_C_sf"/>
</dbReference>
<dbReference type="FunFam" id="3.30.565.10:FF:000010">
    <property type="entry name" value="Sensor histidine kinase RcsC"/>
    <property type="match status" value="1"/>
</dbReference>
<dbReference type="PROSITE" id="PS50109">
    <property type="entry name" value="HIS_KIN"/>
    <property type="match status" value="1"/>
</dbReference>